<dbReference type="InterPro" id="IPR013321">
    <property type="entry name" value="Arc_rbn_hlx_hlx"/>
</dbReference>
<name>A0ABQ4PQY1_9GAMM</name>
<reference evidence="1" key="1">
    <citation type="submission" date="2021-05" db="EMBL/GenBank/DDBJ databases">
        <title>Molecular characterization for Shewanella algae harboring chromosomal blaOXA-55-like strains isolated from clinical and environment sample.</title>
        <authorList>
            <person name="Ohama Y."/>
            <person name="Aoki K."/>
            <person name="Harada S."/>
            <person name="Moriya K."/>
            <person name="Ishii Y."/>
            <person name="Tateda K."/>
        </authorList>
    </citation>
    <scope>NUCLEOTIDE SEQUENCE</scope>
    <source>
        <strain evidence="1">JCM 11563</strain>
    </source>
</reference>
<evidence type="ECO:0008006" key="3">
    <source>
        <dbReference type="Google" id="ProtNLM"/>
    </source>
</evidence>
<accession>A0ABQ4PQY1</accession>
<gene>
    <name evidence="1" type="ORF">TUM4438_42460</name>
</gene>
<dbReference type="Gene3D" id="1.10.1220.10">
    <property type="entry name" value="Met repressor-like"/>
    <property type="match status" value="1"/>
</dbReference>
<comment type="caution">
    <text evidence="1">The sequence shown here is derived from an EMBL/GenBank/DDBJ whole genome shotgun (WGS) entry which is preliminary data.</text>
</comment>
<dbReference type="EMBL" id="BPEY01000129">
    <property type="protein sequence ID" value="GIU51743.1"/>
    <property type="molecule type" value="Genomic_DNA"/>
</dbReference>
<organism evidence="1 2">
    <name type="scientific">Shewanella sairae</name>
    <dbReference type="NCBI Taxonomy" id="190310"/>
    <lineage>
        <taxon>Bacteria</taxon>
        <taxon>Pseudomonadati</taxon>
        <taxon>Pseudomonadota</taxon>
        <taxon>Gammaproteobacteria</taxon>
        <taxon>Alteromonadales</taxon>
        <taxon>Shewanellaceae</taxon>
        <taxon>Shewanella</taxon>
    </lineage>
</organism>
<evidence type="ECO:0000313" key="1">
    <source>
        <dbReference type="EMBL" id="GIU51743.1"/>
    </source>
</evidence>
<keyword evidence="2" id="KW-1185">Reference proteome</keyword>
<protein>
    <recommendedName>
        <fullName evidence="3">Addiction module antitoxin</fullName>
    </recommendedName>
</protein>
<dbReference type="Proteomes" id="UP000887104">
    <property type="component" value="Unassembled WGS sequence"/>
</dbReference>
<proteinExistence type="predicted"/>
<dbReference type="RefSeq" id="WP_220783207.1">
    <property type="nucleotide sequence ID" value="NZ_BPEY01000129.1"/>
</dbReference>
<sequence>MLTQLDKELLEKAAKTYQELQVPIDVAINVFLAKSIEQKGFPFAVSLEGERDDIQSDITNSQITESIRNIIQSELPANELHNLTQLEYSKHTFGISFPVIKKARSESLEDIRLAVKDSKGRNRYSTSRVARVNDQVYVICTQWTDRHRSAFSRWQKVWG</sequence>
<evidence type="ECO:0000313" key="2">
    <source>
        <dbReference type="Proteomes" id="UP000887104"/>
    </source>
</evidence>